<dbReference type="GO" id="GO:0046475">
    <property type="term" value="P:glycerophospholipid catabolic process"/>
    <property type="evidence" value="ECO:0007669"/>
    <property type="project" value="TreeGrafter"/>
</dbReference>
<evidence type="ECO:0000256" key="1">
    <source>
        <dbReference type="ARBA" id="ARBA00022801"/>
    </source>
</evidence>
<dbReference type="PROSITE" id="PS51210">
    <property type="entry name" value="PLA2C"/>
    <property type="match status" value="1"/>
</dbReference>
<dbReference type="PANTHER" id="PTHR10728:SF39">
    <property type="entry name" value="CYTOSOLIC PHOSPHOLIPASE A2 GAMMA"/>
    <property type="match status" value="1"/>
</dbReference>
<reference evidence="5" key="1">
    <citation type="submission" date="2021-09" db="EMBL/GenBank/DDBJ databases">
        <title>The genome of Mauremys mutica provides insights into the evolution of semi-aquatic lifestyle.</title>
        <authorList>
            <person name="Gong S."/>
            <person name="Gao Y."/>
        </authorList>
    </citation>
    <scope>NUCLEOTIDE SEQUENCE</scope>
    <source>
        <strain evidence="5">MM-2020</strain>
        <tissue evidence="5">Muscle</tissue>
    </source>
</reference>
<dbReference type="SMART" id="SM00022">
    <property type="entry name" value="PLAc"/>
    <property type="match status" value="1"/>
</dbReference>
<keyword evidence="3" id="KW-0442">Lipid degradation</keyword>
<keyword evidence="1 3" id="KW-0378">Hydrolase</keyword>
<evidence type="ECO:0000256" key="2">
    <source>
        <dbReference type="ARBA" id="ARBA00023098"/>
    </source>
</evidence>
<name>A0A9D4AZ42_9SAUR</name>
<comment type="caution">
    <text evidence="5">The sequence shown here is derived from an EMBL/GenBank/DDBJ whole genome shotgun (WGS) entry which is preliminary data.</text>
</comment>
<proteinExistence type="predicted"/>
<dbReference type="Pfam" id="PF01735">
    <property type="entry name" value="PLA2_B"/>
    <property type="match status" value="1"/>
</dbReference>
<dbReference type="GO" id="GO:0005509">
    <property type="term" value="F:calcium ion binding"/>
    <property type="evidence" value="ECO:0007669"/>
    <property type="project" value="TreeGrafter"/>
</dbReference>
<dbReference type="Proteomes" id="UP000827986">
    <property type="component" value="Unassembled WGS sequence"/>
</dbReference>
<feature type="domain" description="PLA2c" evidence="4">
    <location>
        <begin position="12"/>
        <end position="441"/>
    </location>
</feature>
<dbReference type="PANTHER" id="PTHR10728">
    <property type="entry name" value="CYTOSOLIC PHOSPHOLIPASE A2"/>
    <property type="match status" value="1"/>
</dbReference>
<evidence type="ECO:0000313" key="6">
    <source>
        <dbReference type="Proteomes" id="UP000827986"/>
    </source>
</evidence>
<dbReference type="GO" id="GO:0005654">
    <property type="term" value="C:nucleoplasm"/>
    <property type="evidence" value="ECO:0007669"/>
    <property type="project" value="TreeGrafter"/>
</dbReference>
<evidence type="ECO:0000256" key="3">
    <source>
        <dbReference type="PROSITE-ProRule" id="PRU00555"/>
    </source>
</evidence>
<dbReference type="GO" id="GO:0005635">
    <property type="term" value="C:nuclear envelope"/>
    <property type="evidence" value="ECO:0007669"/>
    <property type="project" value="TreeGrafter"/>
</dbReference>
<dbReference type="EMBL" id="JAHDVG010000467">
    <property type="protein sequence ID" value="KAH1181902.1"/>
    <property type="molecule type" value="Genomic_DNA"/>
</dbReference>
<feature type="non-terminal residue" evidence="5">
    <location>
        <position position="1"/>
    </location>
</feature>
<dbReference type="Gene3D" id="3.40.1090.10">
    <property type="entry name" value="Cytosolic phospholipase A2 catalytic domain"/>
    <property type="match status" value="1"/>
</dbReference>
<organism evidence="5 6">
    <name type="scientific">Mauremys mutica</name>
    <name type="common">yellowpond turtle</name>
    <dbReference type="NCBI Taxonomy" id="74926"/>
    <lineage>
        <taxon>Eukaryota</taxon>
        <taxon>Metazoa</taxon>
        <taxon>Chordata</taxon>
        <taxon>Craniata</taxon>
        <taxon>Vertebrata</taxon>
        <taxon>Euteleostomi</taxon>
        <taxon>Archelosauria</taxon>
        <taxon>Testudinata</taxon>
        <taxon>Testudines</taxon>
        <taxon>Cryptodira</taxon>
        <taxon>Durocryptodira</taxon>
        <taxon>Testudinoidea</taxon>
        <taxon>Geoemydidae</taxon>
        <taxon>Geoemydinae</taxon>
        <taxon>Mauremys</taxon>
    </lineage>
</organism>
<keyword evidence="6" id="KW-1185">Reference proteome</keyword>
<evidence type="ECO:0000259" key="4">
    <source>
        <dbReference type="PROSITE" id="PS51210"/>
    </source>
</evidence>
<dbReference type="GO" id="GO:0047498">
    <property type="term" value="F:calcium-dependent phospholipase A2 activity"/>
    <property type="evidence" value="ECO:0007669"/>
    <property type="project" value="TreeGrafter"/>
</dbReference>
<keyword evidence="2 3" id="KW-0443">Lipid metabolism</keyword>
<dbReference type="InterPro" id="IPR002642">
    <property type="entry name" value="LysoPLipase_cat_dom"/>
</dbReference>
<sequence length="441" mass="48668">MAIQGLCGEGGSEPFWDDGCVRFSHELSEGEKEATGNRKAKVMDCLKSLGIACAEDNMPNIAVLGSGGGLRAMIALQGTLVELKNQGLLDAVMYLCGVSGSTWCMSFLYQEKDWTENVQALEECLRDTLSNSPCDIKEEFAVATQAAEEELFSLTDDWASFFVYPALKQYDMTKLSEHKDATTNGTNPYPIYAAIEANPWQKVEEGTWFEFTPHESGFPGLGAFVCTEDLGSKFKNGDLKEKRDEKNICYLQGLWGSALGSMEEIINYLIDRLMEIFPNIRKHWYAVNEAGGSLTNNCLLATLRSLSSPGTDCTCAHCQGVHHLLELHVHASAGKDCEGVFRQLKEVLKGNKNSYLKCCEVSETWHLKTLEERITEFAHLIRIFENELGGNCLLATLCSLSSPGNDCTSAHCQGLLLLLLELHIHASAGKNCEGIFTQLKE</sequence>
<protein>
    <recommendedName>
        <fullName evidence="4">PLA2c domain-containing protein</fullName>
    </recommendedName>
</protein>
<dbReference type="GO" id="GO:0005829">
    <property type="term" value="C:cytosol"/>
    <property type="evidence" value="ECO:0007669"/>
    <property type="project" value="TreeGrafter"/>
</dbReference>
<evidence type="ECO:0000313" key="5">
    <source>
        <dbReference type="EMBL" id="KAH1181902.1"/>
    </source>
</evidence>
<dbReference type="AlphaFoldDB" id="A0A9D4AZ42"/>
<dbReference type="InterPro" id="IPR016035">
    <property type="entry name" value="Acyl_Trfase/lysoPLipase"/>
</dbReference>
<accession>A0A9D4AZ42</accession>
<dbReference type="SUPFAM" id="SSF52151">
    <property type="entry name" value="FabD/lysophospholipase-like"/>
    <property type="match status" value="1"/>
</dbReference>
<dbReference type="GO" id="GO:0005544">
    <property type="term" value="F:calcium-dependent phospholipid binding"/>
    <property type="evidence" value="ECO:0007669"/>
    <property type="project" value="TreeGrafter"/>
</dbReference>
<gene>
    <name evidence="5" type="ORF">KIL84_009656</name>
</gene>